<evidence type="ECO:0000256" key="2">
    <source>
        <dbReference type="SAM" id="MobiDB-lite"/>
    </source>
</evidence>
<dbReference type="EMBL" id="JBANRG010000008">
    <property type="protein sequence ID" value="KAK7464279.1"/>
    <property type="molecule type" value="Genomic_DNA"/>
</dbReference>
<dbReference type="CDD" id="cd12148">
    <property type="entry name" value="fungal_TF_MHR"/>
    <property type="match status" value="1"/>
</dbReference>
<keyword evidence="5" id="KW-1185">Reference proteome</keyword>
<evidence type="ECO:0000313" key="5">
    <source>
        <dbReference type="Proteomes" id="UP001498398"/>
    </source>
</evidence>
<comment type="caution">
    <text evidence="4">The sequence shown here is derived from an EMBL/GenBank/DDBJ whole genome shotgun (WGS) entry which is preliminary data.</text>
</comment>
<dbReference type="PANTHER" id="PTHR46910:SF38">
    <property type="entry name" value="ZN(2)-C6 FUNGAL-TYPE DOMAIN-CONTAINING PROTEIN"/>
    <property type="match status" value="1"/>
</dbReference>
<reference evidence="4 5" key="1">
    <citation type="submission" date="2024-01" db="EMBL/GenBank/DDBJ databases">
        <title>A draft genome for the cacao thread blight pathogen Marasmiellus scandens.</title>
        <authorList>
            <person name="Baruah I.K."/>
            <person name="Leung J."/>
            <person name="Bukari Y."/>
            <person name="Amoako-Attah I."/>
            <person name="Meinhardt L.W."/>
            <person name="Bailey B.A."/>
            <person name="Cohen S.P."/>
        </authorList>
    </citation>
    <scope>NUCLEOTIDE SEQUENCE [LARGE SCALE GENOMIC DNA]</scope>
    <source>
        <strain evidence="4 5">GH-19</strain>
    </source>
</reference>
<sequence length="855" mass="96217">MENVLQQLFPNSDIVPKDKAGNNKLGSMENRLKRVERALQRYVLPESDPSHDSEIITNIVQGQDSFSSGQYTPQVTPSPRTQTPPYAEPSSSASIPKVFSLDLDGEDNKDSVLDKDPSSLGVLDEDDDIHNRMIDDLKRLQVDPAELRFYGKSSNAQLVREAVDLKQVYTGQETDIDGVVLGRRRPEFWTGPADKGPAMKRWSFISEWENNITKVYHPNYVYPPPDLLHSLIDLYFRYVNAHLPLLHRPTFEKAVAEGLHLRAQNHETDGDDEAMFGAVLLLVCAVASRYSNDERVLFNPAQDTGEDKSGKKDWHSSGWKYFNQVQAMRKSILASPTLHDLQFYALSALFFQGSHSPHNCWARIGIGIRMAQDIGVHRMRKSRTIEDELLKRAFWVLVCLDRTLSAGLGRSCAIQDEDYDLDFPLEVDDEYWEHPNPEMMFRQPPGKPSKIAAFNLTLKLTRIMGRALRTIYVISKWRFGYNAYPRWEAQVVADLDSALNKWIDSVPEHLRWNTNQQDLVFFNQSAVMYTYYYAVRILIHQPYFRRQHLGQTSSTLTFPSIAICATAARSCVRVVEAYRKRNVQGVMFPHAVFSQFTSGIILLLNAWMTRRSSTKQATCTGNKDQDPDMEDVYKCMGVLNAYGDRWMSPGRLYDVLYHLMATDPGLSPTGSVDGINHALSSSSFSASLPDPSLQPASSADYPFMETFMDIFGPEFVFDYGDSFMSALQGHDADMANNPVEPSFEPAQPTTISPQSLLLPSANMQSVQQPVCGHEGPGAPVQDLDSVFPLVGAGMTMQDLDNEVSPFGFGSHFTELDRGNRFESFGNAQVATSSLQSGVHGYRQDGADRVFDSSYR</sequence>
<feature type="compositionally biased region" description="Polar residues" evidence="2">
    <location>
        <begin position="1"/>
        <end position="10"/>
    </location>
</feature>
<dbReference type="SMART" id="SM00906">
    <property type="entry name" value="Fungal_trans"/>
    <property type="match status" value="1"/>
</dbReference>
<evidence type="ECO:0000256" key="1">
    <source>
        <dbReference type="ARBA" id="ARBA00023242"/>
    </source>
</evidence>
<accession>A0ABR1JR48</accession>
<dbReference type="Proteomes" id="UP001498398">
    <property type="component" value="Unassembled WGS sequence"/>
</dbReference>
<evidence type="ECO:0000259" key="3">
    <source>
        <dbReference type="SMART" id="SM00906"/>
    </source>
</evidence>
<dbReference type="PANTHER" id="PTHR46910">
    <property type="entry name" value="TRANSCRIPTION FACTOR PDR1"/>
    <property type="match status" value="1"/>
</dbReference>
<feature type="region of interest" description="Disordered" evidence="2">
    <location>
        <begin position="62"/>
        <end position="94"/>
    </location>
</feature>
<evidence type="ECO:0000313" key="4">
    <source>
        <dbReference type="EMBL" id="KAK7464279.1"/>
    </source>
</evidence>
<feature type="region of interest" description="Disordered" evidence="2">
    <location>
        <begin position="1"/>
        <end position="25"/>
    </location>
</feature>
<name>A0ABR1JR48_9AGAR</name>
<gene>
    <name evidence="4" type="primary">GIN1_10</name>
    <name evidence="4" type="ORF">VKT23_006446</name>
</gene>
<dbReference type="InterPro" id="IPR050987">
    <property type="entry name" value="AtrR-like"/>
</dbReference>
<organism evidence="4 5">
    <name type="scientific">Marasmiellus scandens</name>
    <dbReference type="NCBI Taxonomy" id="2682957"/>
    <lineage>
        <taxon>Eukaryota</taxon>
        <taxon>Fungi</taxon>
        <taxon>Dikarya</taxon>
        <taxon>Basidiomycota</taxon>
        <taxon>Agaricomycotina</taxon>
        <taxon>Agaricomycetes</taxon>
        <taxon>Agaricomycetidae</taxon>
        <taxon>Agaricales</taxon>
        <taxon>Marasmiineae</taxon>
        <taxon>Omphalotaceae</taxon>
        <taxon>Marasmiellus</taxon>
    </lineage>
</organism>
<dbReference type="InterPro" id="IPR007219">
    <property type="entry name" value="XnlR_reg_dom"/>
</dbReference>
<protein>
    <submittedName>
        <fullName evidence="4">Gypsy retrotransposon integrase-like protein 1</fullName>
    </submittedName>
</protein>
<keyword evidence="1" id="KW-0539">Nucleus</keyword>
<feature type="domain" description="Xylanolytic transcriptional activator regulatory" evidence="3">
    <location>
        <begin position="360"/>
        <end position="430"/>
    </location>
</feature>
<dbReference type="Pfam" id="PF04082">
    <property type="entry name" value="Fungal_trans"/>
    <property type="match status" value="1"/>
</dbReference>
<proteinExistence type="predicted"/>